<feature type="region of interest" description="Disordered" evidence="1">
    <location>
        <begin position="124"/>
        <end position="167"/>
    </location>
</feature>
<feature type="region of interest" description="Disordered" evidence="1">
    <location>
        <begin position="187"/>
        <end position="258"/>
    </location>
</feature>
<sequence length="258" mass="29597">MASSEYVQNKRVNIQSMNELLPHVVGIVERLEGATFGDIHRELEKDLDADISPKHIALALENGMQLGVIKIQREYKVCREFTTRELKKVKHVGDHLIYAGKKIDPMPIGMNKRQKSIMEYVKRERRERRKKMQKKKKSHGNIELAKEEDEMEEVEDMDDLDEGDEGDDDKLSRYLCRRCKKSLEKELMSAEASCPSCSTDEVGSEPAEPSAHSIGSDESWESKSSKKGEGEEKKPPKSRLLVEKNPLETEPPYYDIFT</sequence>
<protein>
    <submittedName>
        <fullName evidence="2">Uncharacterized protein</fullName>
    </submittedName>
</protein>
<name>A0ABR1B8X6_POLSC</name>
<dbReference type="EMBL" id="JAWJWF010000002">
    <property type="protein sequence ID" value="KAK6638157.1"/>
    <property type="molecule type" value="Genomic_DNA"/>
</dbReference>
<reference evidence="2 3" key="1">
    <citation type="submission" date="2023-09" db="EMBL/GenBank/DDBJ databases">
        <title>Genomes of two closely related lineages of the louse Polyplax serrata with different host specificities.</title>
        <authorList>
            <person name="Martinu J."/>
            <person name="Tarabai H."/>
            <person name="Stefka J."/>
            <person name="Hypsa V."/>
        </authorList>
    </citation>
    <scope>NUCLEOTIDE SEQUENCE [LARGE SCALE GENOMIC DNA]</scope>
    <source>
        <strain evidence="2">98ZLc_SE</strain>
    </source>
</reference>
<gene>
    <name evidence="2" type="ORF">RUM44_008585</name>
</gene>
<evidence type="ECO:0000313" key="2">
    <source>
        <dbReference type="EMBL" id="KAK6638157.1"/>
    </source>
</evidence>
<proteinExistence type="predicted"/>
<accession>A0ABR1B8X6</accession>
<feature type="compositionally biased region" description="Basic residues" evidence="1">
    <location>
        <begin position="124"/>
        <end position="139"/>
    </location>
</feature>
<feature type="compositionally biased region" description="Basic and acidic residues" evidence="1">
    <location>
        <begin position="220"/>
        <end position="247"/>
    </location>
</feature>
<organism evidence="2 3">
    <name type="scientific">Polyplax serrata</name>
    <name type="common">Common mouse louse</name>
    <dbReference type="NCBI Taxonomy" id="468196"/>
    <lineage>
        <taxon>Eukaryota</taxon>
        <taxon>Metazoa</taxon>
        <taxon>Ecdysozoa</taxon>
        <taxon>Arthropoda</taxon>
        <taxon>Hexapoda</taxon>
        <taxon>Insecta</taxon>
        <taxon>Pterygota</taxon>
        <taxon>Neoptera</taxon>
        <taxon>Paraneoptera</taxon>
        <taxon>Psocodea</taxon>
        <taxon>Troctomorpha</taxon>
        <taxon>Phthiraptera</taxon>
        <taxon>Anoplura</taxon>
        <taxon>Polyplacidae</taxon>
        <taxon>Polyplax</taxon>
    </lineage>
</organism>
<evidence type="ECO:0000256" key="1">
    <source>
        <dbReference type="SAM" id="MobiDB-lite"/>
    </source>
</evidence>
<dbReference type="Proteomes" id="UP001359485">
    <property type="component" value="Unassembled WGS sequence"/>
</dbReference>
<comment type="caution">
    <text evidence="2">The sequence shown here is derived from an EMBL/GenBank/DDBJ whole genome shotgun (WGS) entry which is preliminary data.</text>
</comment>
<keyword evidence="3" id="KW-1185">Reference proteome</keyword>
<feature type="compositionally biased region" description="Acidic residues" evidence="1">
    <location>
        <begin position="146"/>
        <end position="167"/>
    </location>
</feature>
<evidence type="ECO:0000313" key="3">
    <source>
        <dbReference type="Proteomes" id="UP001359485"/>
    </source>
</evidence>